<keyword evidence="4" id="KW-1185">Reference proteome</keyword>
<evidence type="ECO:0000259" key="2">
    <source>
        <dbReference type="Pfam" id="PF13628"/>
    </source>
</evidence>
<organism evidence="3 4">
    <name type="scientific">Adhaeribacter soli</name>
    <dbReference type="NCBI Taxonomy" id="2607655"/>
    <lineage>
        <taxon>Bacteria</taxon>
        <taxon>Pseudomonadati</taxon>
        <taxon>Bacteroidota</taxon>
        <taxon>Cytophagia</taxon>
        <taxon>Cytophagales</taxon>
        <taxon>Hymenobacteraceae</taxon>
        <taxon>Adhaeribacter</taxon>
    </lineage>
</organism>
<accession>A0A5N1J0N2</accession>
<sequence>MKRCIPAGLLVVSLLLNAGCEKAAMRKDSIEIAEEENKARENDSTMNVVREDQVAFMVRAASANMMEVEAGRLAEKLGSNVGVKAFGKSMVNDHTKANQELKEIAAAKNIALPTTVGNEDQKYINKLSKLSGPEFDKEYISMMVKDHRKDTDHFRRAAKDEEFDPEVRTFAGRTLPVVERHLEKARQLDEAIRKAK</sequence>
<dbReference type="Proteomes" id="UP000326570">
    <property type="component" value="Unassembled WGS sequence"/>
</dbReference>
<proteinExistence type="predicted"/>
<dbReference type="InterPro" id="IPR025419">
    <property type="entry name" value="DUF4142"/>
</dbReference>
<keyword evidence="1" id="KW-0732">Signal</keyword>
<dbReference type="AlphaFoldDB" id="A0A5N1J0N2"/>
<evidence type="ECO:0000256" key="1">
    <source>
        <dbReference type="SAM" id="SignalP"/>
    </source>
</evidence>
<reference evidence="3 4" key="1">
    <citation type="submission" date="2019-09" db="EMBL/GenBank/DDBJ databases">
        <title>Genome sequence of Adhaeribacter sp. M2.</title>
        <authorList>
            <person name="Srinivasan S."/>
        </authorList>
    </citation>
    <scope>NUCLEOTIDE SEQUENCE [LARGE SCALE GENOMIC DNA]</scope>
    <source>
        <strain evidence="3 4">M2</strain>
    </source>
</reference>
<protein>
    <submittedName>
        <fullName evidence="3">DUF4142 domain-containing protein</fullName>
    </submittedName>
</protein>
<name>A0A5N1J0N2_9BACT</name>
<comment type="caution">
    <text evidence="3">The sequence shown here is derived from an EMBL/GenBank/DDBJ whole genome shotgun (WGS) entry which is preliminary data.</text>
</comment>
<evidence type="ECO:0000313" key="4">
    <source>
        <dbReference type="Proteomes" id="UP000326570"/>
    </source>
</evidence>
<dbReference type="RefSeq" id="WP_150903263.1">
    <property type="nucleotide sequence ID" value="NZ_VTWT01000003.1"/>
</dbReference>
<feature type="domain" description="DUF4142" evidence="2">
    <location>
        <begin position="54"/>
        <end position="188"/>
    </location>
</feature>
<dbReference type="InterPro" id="IPR012347">
    <property type="entry name" value="Ferritin-like"/>
</dbReference>
<dbReference type="EMBL" id="VTWT01000003">
    <property type="protein sequence ID" value="KAA9340190.1"/>
    <property type="molecule type" value="Genomic_DNA"/>
</dbReference>
<dbReference type="PANTHER" id="PTHR38593">
    <property type="entry name" value="BLR2558 PROTEIN"/>
    <property type="match status" value="1"/>
</dbReference>
<feature type="chain" id="PRO_5024979295" evidence="1">
    <location>
        <begin position="19"/>
        <end position="196"/>
    </location>
</feature>
<evidence type="ECO:0000313" key="3">
    <source>
        <dbReference type="EMBL" id="KAA9340190.1"/>
    </source>
</evidence>
<dbReference type="Gene3D" id="1.20.1260.10">
    <property type="match status" value="1"/>
</dbReference>
<dbReference type="PANTHER" id="PTHR38593:SF1">
    <property type="entry name" value="BLR2558 PROTEIN"/>
    <property type="match status" value="1"/>
</dbReference>
<dbReference type="Pfam" id="PF13628">
    <property type="entry name" value="DUF4142"/>
    <property type="match status" value="1"/>
</dbReference>
<gene>
    <name evidence="3" type="ORF">F0P94_07535</name>
</gene>
<feature type="signal peptide" evidence="1">
    <location>
        <begin position="1"/>
        <end position="18"/>
    </location>
</feature>